<dbReference type="InterPro" id="IPR029063">
    <property type="entry name" value="SAM-dependent_MTases_sf"/>
</dbReference>
<dbReference type="PROSITE" id="PS01330">
    <property type="entry name" value="PABS_1"/>
    <property type="match status" value="1"/>
</dbReference>
<keyword evidence="5" id="KW-1133">Transmembrane helix</keyword>
<keyword evidence="5" id="KW-1003">Cell membrane</keyword>
<keyword evidence="4 5" id="KW-0620">Polyamine biosynthesis</keyword>
<dbReference type="InterPro" id="IPR030373">
    <property type="entry name" value="PABS_CS"/>
</dbReference>
<evidence type="ECO:0000313" key="8">
    <source>
        <dbReference type="EMBL" id="NBC36751.1"/>
    </source>
</evidence>
<comment type="catalytic activity">
    <reaction evidence="5">
        <text>S-adenosyl 3-(methylsulfanyl)propylamine + putrescine = S-methyl-5'-thioadenosine + spermidine + H(+)</text>
        <dbReference type="Rhea" id="RHEA:12721"/>
        <dbReference type="ChEBI" id="CHEBI:15378"/>
        <dbReference type="ChEBI" id="CHEBI:17509"/>
        <dbReference type="ChEBI" id="CHEBI:57443"/>
        <dbReference type="ChEBI" id="CHEBI:57834"/>
        <dbReference type="ChEBI" id="CHEBI:326268"/>
        <dbReference type="EC" id="2.5.1.16"/>
    </reaction>
</comment>
<organism evidence="8 9">
    <name type="scientific">Novosphingobium ovatum</name>
    <dbReference type="NCBI Taxonomy" id="1908523"/>
    <lineage>
        <taxon>Bacteria</taxon>
        <taxon>Pseudomonadati</taxon>
        <taxon>Pseudomonadota</taxon>
        <taxon>Alphaproteobacteria</taxon>
        <taxon>Sphingomonadales</taxon>
        <taxon>Sphingomonadaceae</taxon>
        <taxon>Novosphingobium</taxon>
    </lineage>
</organism>
<feature type="transmembrane region" description="Helical" evidence="5">
    <location>
        <begin position="215"/>
        <end position="232"/>
    </location>
</feature>
<dbReference type="Gene3D" id="3.40.50.150">
    <property type="entry name" value="Vaccinia Virus protein VP39"/>
    <property type="match status" value="1"/>
</dbReference>
<keyword evidence="2 5" id="KW-0808">Transferase</keyword>
<feature type="transmembrane region" description="Helical" evidence="5">
    <location>
        <begin position="58"/>
        <end position="79"/>
    </location>
</feature>
<dbReference type="Proteomes" id="UP000753724">
    <property type="component" value="Unassembled WGS sequence"/>
</dbReference>
<protein>
    <recommendedName>
        <fullName evidence="5">Polyamine aminopropyltransferase</fullName>
    </recommendedName>
    <alternativeName>
        <fullName evidence="5">Putrescine aminopropyltransferase</fullName>
        <shortName evidence="5">PAPT</shortName>
    </alternativeName>
    <alternativeName>
        <fullName evidence="5">Spermidine synthase</fullName>
        <shortName evidence="5">SPDS</shortName>
        <shortName evidence="5">SPDSY</shortName>
        <ecNumber evidence="5">2.5.1.16</ecNumber>
    </alternativeName>
</protein>
<evidence type="ECO:0000256" key="4">
    <source>
        <dbReference type="ARBA" id="ARBA00023115"/>
    </source>
</evidence>
<feature type="transmembrane region" description="Helical" evidence="5">
    <location>
        <begin position="121"/>
        <end position="142"/>
    </location>
</feature>
<accession>A0ABW9XE04</accession>
<keyword evidence="5" id="KW-0812">Transmembrane</keyword>
<feature type="active site" description="Proton acceptor" evidence="5 6">
    <location>
        <position position="383"/>
    </location>
</feature>
<evidence type="ECO:0000256" key="6">
    <source>
        <dbReference type="PROSITE-ProRule" id="PRU00354"/>
    </source>
</evidence>
<sequence>MADTPKDANAAADSPPPLVGGSRAHAAILLLSVLVVATCGLIYELLASTLASYLLGDSVTQFSTVIGTYLFAMGVGSYLSRYVRGDEIGVFVRVEIMIAAIGGWSAAGLMVAFPLASDFRVLLYALVLMIGALVGLEIPLLIRILRGRFAFRELVSNVLTYDYVGALIASLAFPLLLVPQLGMIRTGLVFGLLNVAVAMALLVMIRGARRVGPDLAVAVMVALSLIAGLAYAERIQRWSEVAYYGEGVIHARSTPYQRIVLARRGGDLRLYLNGNLQFSSRDEYRYHEALVWPVLGRVERPARVLILGGGDGLAAREVLRDPRVGHIDLVDLDPEMTHLFRDVPQLAALNRGALADHRLRVTNADAFRWVRAAQGRYDAVLIDFPDPTEYSLGKLYTESFYREVARLLAPGGVMVVQSTSPLVAPRSYWTVAQTLEAAGLATRGYHAMVPSFGEWGFTLAAHDDAGGRARLGGAAQLPGGLRFLTALSEPLMFDFPPDMARRPVPVNRLDNQALVRSFAEEWNHYEG</sequence>
<dbReference type="InterPro" id="IPR030374">
    <property type="entry name" value="PABS"/>
</dbReference>
<feature type="transmembrane region" description="Helical" evidence="5">
    <location>
        <begin position="183"/>
        <end position="203"/>
    </location>
</feature>
<name>A0ABW9XE04_9SPHN</name>
<dbReference type="InterPro" id="IPR001045">
    <property type="entry name" value="Spermi_synthase"/>
</dbReference>
<comment type="caution">
    <text evidence="8">The sequence shown here is derived from an EMBL/GenBank/DDBJ whole genome shotgun (WGS) entry which is preliminary data.</text>
</comment>
<dbReference type="CDD" id="cd02440">
    <property type="entry name" value="AdoMet_MTases"/>
    <property type="match status" value="1"/>
</dbReference>
<dbReference type="PROSITE" id="PS51006">
    <property type="entry name" value="PABS_2"/>
    <property type="match status" value="1"/>
</dbReference>
<dbReference type="RefSeq" id="WP_161718116.1">
    <property type="nucleotide sequence ID" value="NZ_JAAAPO010000003.1"/>
</dbReference>
<dbReference type="SUPFAM" id="SSF53335">
    <property type="entry name" value="S-adenosyl-L-methionine-dependent methyltransferases"/>
    <property type="match status" value="1"/>
</dbReference>
<dbReference type="EMBL" id="JAAAPO010000003">
    <property type="protein sequence ID" value="NBC36751.1"/>
    <property type="molecule type" value="Genomic_DNA"/>
</dbReference>
<dbReference type="PANTHER" id="PTHR43317">
    <property type="entry name" value="THERMOSPERMINE SYNTHASE ACAULIS5"/>
    <property type="match status" value="1"/>
</dbReference>
<dbReference type="NCBIfam" id="NF002956">
    <property type="entry name" value="PRK03612.1"/>
    <property type="match status" value="1"/>
</dbReference>
<dbReference type="PANTHER" id="PTHR43317:SF1">
    <property type="entry name" value="THERMOSPERMINE SYNTHASE ACAULIS5"/>
    <property type="match status" value="1"/>
</dbReference>
<gene>
    <name evidence="5" type="primary">speE</name>
    <name evidence="8" type="ORF">GTZ99_09290</name>
</gene>
<evidence type="ECO:0000256" key="5">
    <source>
        <dbReference type="HAMAP-Rule" id="MF_00198"/>
    </source>
</evidence>
<feature type="binding site" evidence="5">
    <location>
        <begin position="365"/>
        <end position="366"/>
    </location>
    <ligand>
        <name>S-methyl-5'-thioadenosine</name>
        <dbReference type="ChEBI" id="CHEBI:17509"/>
    </ligand>
</feature>
<feature type="binding site" evidence="5">
    <location>
        <position position="311"/>
    </location>
    <ligand>
        <name>spermidine</name>
        <dbReference type="ChEBI" id="CHEBI:57834"/>
    </ligand>
</feature>
<evidence type="ECO:0000256" key="1">
    <source>
        <dbReference type="ARBA" id="ARBA00007867"/>
    </source>
</evidence>
<dbReference type="HAMAP" id="MF_00198">
    <property type="entry name" value="Spermidine_synth"/>
    <property type="match status" value="1"/>
</dbReference>
<keyword evidence="5" id="KW-0472">Membrane</keyword>
<dbReference type="Pfam" id="PF01564">
    <property type="entry name" value="Spermine_synth"/>
    <property type="match status" value="1"/>
</dbReference>
<evidence type="ECO:0000259" key="7">
    <source>
        <dbReference type="PROSITE" id="PS51006"/>
    </source>
</evidence>
<feature type="domain" description="PABS" evidence="7">
    <location>
        <begin position="230"/>
        <end position="462"/>
    </location>
</feature>
<feature type="transmembrane region" description="Helical" evidence="5">
    <location>
        <begin position="154"/>
        <end position="177"/>
    </location>
</feature>
<dbReference type="GO" id="GO:0004766">
    <property type="term" value="F:spermidine synthase activity"/>
    <property type="evidence" value="ECO:0007669"/>
    <property type="project" value="UniProtKB-EC"/>
</dbReference>
<comment type="similarity">
    <text evidence="1 5">Belongs to the spermidine/spermine synthase family.</text>
</comment>
<evidence type="ECO:0000256" key="3">
    <source>
        <dbReference type="ARBA" id="ARBA00023066"/>
    </source>
</evidence>
<feature type="binding site" evidence="5">
    <location>
        <position position="331"/>
    </location>
    <ligand>
        <name>S-methyl-5'-thioadenosine</name>
        <dbReference type="ChEBI" id="CHEBI:17509"/>
    </ligand>
</feature>
<keyword evidence="9" id="KW-1185">Reference proteome</keyword>
<comment type="subcellular location">
    <subcellularLocation>
        <location evidence="5">Cell membrane</location>
        <topology evidence="5">Multi-pass membrane protein</topology>
    </subcellularLocation>
</comment>
<reference evidence="9" key="1">
    <citation type="submission" date="2020-01" db="EMBL/GenBank/DDBJ databases">
        <title>Sphingomonas sp. strain CSW-10.</title>
        <authorList>
            <person name="Chen W.-M."/>
        </authorList>
    </citation>
    <scope>NUCLEOTIDE SEQUENCE [LARGE SCALE GENOMIC DNA]</scope>
    <source>
        <strain evidence="9">FSY-8</strain>
    </source>
</reference>
<feature type="binding site" evidence="5">
    <location>
        <position position="257"/>
    </location>
    <ligand>
        <name>S-methyl-5'-thioadenosine</name>
        <dbReference type="ChEBI" id="CHEBI:17509"/>
    </ligand>
</feature>
<evidence type="ECO:0000313" key="9">
    <source>
        <dbReference type="Proteomes" id="UP000753724"/>
    </source>
</evidence>
<evidence type="ECO:0000256" key="2">
    <source>
        <dbReference type="ARBA" id="ARBA00022679"/>
    </source>
</evidence>
<keyword evidence="3 5" id="KW-0745">Spermidine biosynthesis</keyword>
<comment type="subunit">
    <text evidence="5">Homodimer or homotetramer.</text>
</comment>
<feature type="binding site" evidence="5">
    <location>
        <position position="287"/>
    </location>
    <ligand>
        <name>spermidine</name>
        <dbReference type="ChEBI" id="CHEBI:57834"/>
    </ligand>
</feature>
<comment type="caution">
    <text evidence="5">Lacks conserved residue(s) required for the propagation of feature annotation.</text>
</comment>
<feature type="transmembrane region" description="Helical" evidence="5">
    <location>
        <begin position="26"/>
        <end position="46"/>
    </location>
</feature>
<dbReference type="EC" id="2.5.1.16" evidence="5"/>
<proteinExistence type="inferred from homology"/>
<feature type="transmembrane region" description="Helical" evidence="5">
    <location>
        <begin position="91"/>
        <end position="115"/>
    </location>
</feature>
<comment type="function">
    <text evidence="5">Catalyzes the irreversible transfer of a propylamine group from the amino donor S-adenosylmethioninamine (decarboxy-AdoMet) to putrescine (1,4-diaminobutane) to yield spermidine.</text>
</comment>
<comment type="pathway">
    <text evidence="5">Amine and polyamine biosynthesis; spermidine biosynthesis; spermidine from putrescine: step 1/1.</text>
</comment>